<name>F0UIC8_AJEC8</name>
<dbReference type="EMBL" id="DS990639">
    <property type="protein sequence ID" value="EGC46380.1"/>
    <property type="molecule type" value="Genomic_DNA"/>
</dbReference>
<evidence type="ECO:0000313" key="3">
    <source>
        <dbReference type="Proteomes" id="UP000008142"/>
    </source>
</evidence>
<feature type="compositionally biased region" description="Acidic residues" evidence="1">
    <location>
        <begin position="53"/>
        <end position="65"/>
    </location>
</feature>
<reference evidence="3" key="1">
    <citation type="submission" date="2008-07" db="EMBL/GenBank/DDBJ databases">
        <title>Annotation of Ajellomyces capsulatus strain H88.</title>
        <authorList>
            <person name="Champion M."/>
            <person name="Cuomo C."/>
            <person name="Ma L.-J."/>
            <person name="Henn M.R."/>
            <person name="Sil A."/>
            <person name="Goldman B."/>
            <person name="Young S.K."/>
            <person name="Kodira C.D."/>
            <person name="Zeng Q."/>
            <person name="Koehrsen M."/>
            <person name="Alvarado L."/>
            <person name="Berlin A."/>
            <person name="Borenstein D."/>
            <person name="Chen Z."/>
            <person name="Engels R."/>
            <person name="Freedman E."/>
            <person name="Gellesch M."/>
            <person name="Goldberg J."/>
            <person name="Griggs A."/>
            <person name="Gujja S."/>
            <person name="Heiman D."/>
            <person name="Hepburn T."/>
            <person name="Howarth C."/>
            <person name="Jen D."/>
            <person name="Larson L."/>
            <person name="Lewis B."/>
            <person name="Mehta T."/>
            <person name="Park D."/>
            <person name="Pearson M."/>
            <person name="Roberts A."/>
            <person name="Saif S."/>
            <person name="Shea T."/>
            <person name="Shenoy N."/>
            <person name="Sisk P."/>
            <person name="Stolte C."/>
            <person name="Sykes S."/>
            <person name="Walk T."/>
            <person name="White J."/>
            <person name="Yandava C."/>
            <person name="Klein B."/>
            <person name="McEwen J.G."/>
            <person name="Puccia R."/>
            <person name="Goldman G.H."/>
            <person name="Felipe M.S."/>
            <person name="Nino-Vega G."/>
            <person name="San-Blas G."/>
            <person name="Taylor J."/>
            <person name="Mendoza L."/>
            <person name="Galagan J."/>
            <person name="Nusbaum C."/>
            <person name="Birren B."/>
        </authorList>
    </citation>
    <scope>NUCLEOTIDE SEQUENCE [LARGE SCALE GENOMIC DNA]</scope>
    <source>
        <strain evidence="3">H88</strain>
    </source>
</reference>
<gene>
    <name evidence="2" type="ORF">HCEG_05595</name>
</gene>
<proteinExistence type="predicted"/>
<dbReference type="STRING" id="544711.F0UIC8"/>
<dbReference type="AlphaFoldDB" id="F0UIC8"/>
<feature type="region of interest" description="Disordered" evidence="1">
    <location>
        <begin position="42"/>
        <end position="97"/>
    </location>
</feature>
<dbReference type="VEuPathDB" id="FungiDB:I7I53_05379"/>
<dbReference type="HOGENOM" id="CLU_024079_4_0_1"/>
<dbReference type="OMA" id="FWPGDIA"/>
<dbReference type="PANTHER" id="PTHR48172:SF2">
    <property type="entry name" value="VACUOLAR PROTEIN SORTING PROTEIN 62"/>
    <property type="match status" value="1"/>
</dbReference>
<dbReference type="OrthoDB" id="188042at2759"/>
<dbReference type="Proteomes" id="UP000008142">
    <property type="component" value="Unassembled WGS sequence"/>
</dbReference>
<evidence type="ECO:0000256" key="1">
    <source>
        <dbReference type="SAM" id="MobiDB-lite"/>
    </source>
</evidence>
<sequence length="639" mass="73308">MLGNGGQLPLLPPALPTQPVHLHPVIVHHPVLTPTPLVSHINAPDELRLPSPDDNDDEEEEEEDGNQTIVVPNLPEPEIPKPGANNKHPADVPRGSLPPPESALIPQLSTNPWTQSDPSIYQQMRTKSRAAITILSALIAYVSINSLARALNPSAFIWYEEDREESDWVSTSHSWWDRKACRWLSLCGATHFRLRGRFGPRNPIQDGDDGEREEWESYWKSGNKTRPEDWTNDERRCAHDPRIMCRESCTPSLHLLIKSSFGPKILRGIVTHISPELNYSHIQSQAVHPRLGNLIRTMWRIDHLGWCRRASSQSLMIQRTNRSGRVEFLTCKKMFRSRKWRTGLMQEMAVLKWKEVTKRTTVRFRRLLWRRALTDTILWMMEQPHGRIKKPGRSKGPAVLIVVDKGHGIVDAFWFYFYSFNLGNKVLNIRFGNHVGDWEHSLVRFHNGTPKAIYFSEHSFGEAFSYDAVEKMGKRPVIYSASGTHAMYATPGTHAYILPWGLLHDRTDRGPLWDPARNYHGYTYDHNNDVLRASTVNPQSPTAWFYFAGHWGDKFYPLSDRRQYRFVGQYHYVNGPYGPRFKELGRDKICGGATTDPCVIKNWIGGGVRSKRWVDVGEGEELRDEEIEKVLERNGATPL</sequence>
<protein>
    <submittedName>
        <fullName evidence="2">Vacuolar sorting-associated protein</fullName>
    </submittedName>
</protein>
<dbReference type="InterPro" id="IPR009291">
    <property type="entry name" value="Vps62"/>
</dbReference>
<organism evidence="3">
    <name type="scientific">Ajellomyces capsulatus (strain H88)</name>
    <name type="common">Darling's disease fungus</name>
    <name type="synonym">Histoplasma capsulatum</name>
    <dbReference type="NCBI Taxonomy" id="544711"/>
    <lineage>
        <taxon>Eukaryota</taxon>
        <taxon>Fungi</taxon>
        <taxon>Dikarya</taxon>
        <taxon>Ascomycota</taxon>
        <taxon>Pezizomycotina</taxon>
        <taxon>Eurotiomycetes</taxon>
        <taxon>Eurotiomycetidae</taxon>
        <taxon>Onygenales</taxon>
        <taxon>Ajellomycetaceae</taxon>
        <taxon>Histoplasma</taxon>
    </lineage>
</organism>
<accession>F0UIC8</accession>
<dbReference type="Pfam" id="PF06101">
    <property type="entry name" value="Vps62"/>
    <property type="match status" value="1"/>
</dbReference>
<evidence type="ECO:0000313" key="2">
    <source>
        <dbReference type="EMBL" id="EGC46380.1"/>
    </source>
</evidence>
<dbReference type="PANTHER" id="PTHR48172">
    <property type="match status" value="1"/>
</dbReference>